<dbReference type="AlphaFoldDB" id="E6LRA2"/>
<proteinExistence type="predicted"/>
<dbReference type="RefSeq" id="WP_008752248.1">
    <property type="nucleotide sequence ID" value="NZ_GL622296.1"/>
</dbReference>
<dbReference type="InterPro" id="IPR009711">
    <property type="entry name" value="UPF0473"/>
</dbReference>
<name>E6LRA2_9FIRM</name>
<evidence type="ECO:0000313" key="2">
    <source>
        <dbReference type="Proteomes" id="UP000003434"/>
    </source>
</evidence>
<organism evidence="1 2">
    <name type="scientific">Lachnoanaerobaculum saburreum DSM 3986</name>
    <dbReference type="NCBI Taxonomy" id="887325"/>
    <lineage>
        <taxon>Bacteria</taxon>
        <taxon>Bacillati</taxon>
        <taxon>Bacillota</taxon>
        <taxon>Clostridia</taxon>
        <taxon>Lachnospirales</taxon>
        <taxon>Lachnospiraceae</taxon>
        <taxon>Lachnoanaerobaculum</taxon>
    </lineage>
</organism>
<comment type="caution">
    <text evidence="1">The sequence shown here is derived from an EMBL/GenBank/DDBJ whole genome shotgun (WGS) entry which is preliminary data.</text>
</comment>
<evidence type="ECO:0008006" key="3">
    <source>
        <dbReference type="Google" id="ProtNLM"/>
    </source>
</evidence>
<dbReference type="eggNOG" id="ENOG50331FI">
    <property type="taxonomic scope" value="Bacteria"/>
</dbReference>
<dbReference type="Pfam" id="PF06949">
    <property type="entry name" value="DUF1292"/>
    <property type="match status" value="1"/>
</dbReference>
<accession>E6LRA2</accession>
<reference evidence="1 2" key="1">
    <citation type="submission" date="2010-12" db="EMBL/GenBank/DDBJ databases">
        <authorList>
            <person name="Muzny D."/>
            <person name="Qin X."/>
            <person name="Deng J."/>
            <person name="Jiang H."/>
            <person name="Liu Y."/>
            <person name="Qu J."/>
            <person name="Song X.-Z."/>
            <person name="Zhang L."/>
            <person name="Thornton R."/>
            <person name="Coyle M."/>
            <person name="Francisco L."/>
            <person name="Jackson L."/>
            <person name="Javaid M."/>
            <person name="Korchina V."/>
            <person name="Kovar C."/>
            <person name="Mata R."/>
            <person name="Mathew T."/>
            <person name="Ngo R."/>
            <person name="Nguyen L."/>
            <person name="Nguyen N."/>
            <person name="Okwuonu G."/>
            <person name="Ongeri F."/>
            <person name="Pham C."/>
            <person name="Simmons D."/>
            <person name="Wilczek-Boney K."/>
            <person name="Hale W."/>
            <person name="Jakkamsetti A."/>
            <person name="Pham P."/>
            <person name="Ruth R."/>
            <person name="San Lucas F."/>
            <person name="Warren J."/>
            <person name="Zhang J."/>
            <person name="Zhao Z."/>
            <person name="Zhou C."/>
            <person name="Zhu D."/>
            <person name="Lee S."/>
            <person name="Bess C."/>
            <person name="Blankenburg K."/>
            <person name="Forbes L."/>
            <person name="Fu Q."/>
            <person name="Gubbala S."/>
            <person name="Hirani K."/>
            <person name="Jayaseelan J.C."/>
            <person name="Lara F."/>
            <person name="Munidasa M."/>
            <person name="Palculict T."/>
            <person name="Patil S."/>
            <person name="Pu L.-L."/>
            <person name="Saada N."/>
            <person name="Tang L."/>
            <person name="Weissenberger G."/>
            <person name="Zhu Y."/>
            <person name="Hemphill L."/>
            <person name="Shang Y."/>
            <person name="Youmans B."/>
            <person name="Ayvaz T."/>
            <person name="Ross M."/>
            <person name="Santibanez J."/>
            <person name="Aqrawi P."/>
            <person name="Gross S."/>
            <person name="Joshi V."/>
            <person name="Fowler G."/>
            <person name="Nazareth L."/>
            <person name="Reid J."/>
            <person name="Worley K."/>
            <person name="Petrosino J."/>
            <person name="Highlander S."/>
            <person name="Gibbs R."/>
        </authorList>
    </citation>
    <scope>NUCLEOTIDE SEQUENCE [LARGE SCALE GENOMIC DNA]</scope>
    <source>
        <strain evidence="1 2">DSM 3986</strain>
    </source>
</reference>
<dbReference type="HOGENOM" id="CLU_146610_5_1_9"/>
<protein>
    <recommendedName>
        <fullName evidence="3">DUF1292 domain-containing protein</fullName>
    </recommendedName>
</protein>
<dbReference type="Proteomes" id="UP000003434">
    <property type="component" value="Unassembled WGS sequence"/>
</dbReference>
<evidence type="ECO:0000313" key="1">
    <source>
        <dbReference type="EMBL" id="EFU75623.1"/>
    </source>
</evidence>
<dbReference type="EMBL" id="AEPW01000096">
    <property type="protein sequence ID" value="EFU75623.1"/>
    <property type="molecule type" value="Genomic_DNA"/>
</dbReference>
<gene>
    <name evidence="1" type="ORF">HMPREF0381_2487</name>
</gene>
<sequence>MENNRISFLSEDGENIEFSIIEETKINGISYILVTDSFEDENGECYIMKDISNSEAKDAEYIFVEDEEELNSAFEIFEKMTNDDDIDIVR</sequence>